<keyword evidence="1" id="KW-0812">Transmembrane</keyword>
<dbReference type="EMBL" id="CAJNOC010000409">
    <property type="protein sequence ID" value="CAF0757611.1"/>
    <property type="molecule type" value="Genomic_DNA"/>
</dbReference>
<protein>
    <submittedName>
        <fullName evidence="2">Uncharacterized protein</fullName>
    </submittedName>
</protein>
<comment type="caution">
    <text evidence="2">The sequence shown here is derived from an EMBL/GenBank/DDBJ whole genome shotgun (WGS) entry which is preliminary data.</text>
</comment>
<organism evidence="2 3">
    <name type="scientific">Brachionus calyciflorus</name>
    <dbReference type="NCBI Taxonomy" id="104777"/>
    <lineage>
        <taxon>Eukaryota</taxon>
        <taxon>Metazoa</taxon>
        <taxon>Spiralia</taxon>
        <taxon>Gnathifera</taxon>
        <taxon>Rotifera</taxon>
        <taxon>Eurotatoria</taxon>
        <taxon>Monogononta</taxon>
        <taxon>Pseudotrocha</taxon>
        <taxon>Ploima</taxon>
        <taxon>Brachionidae</taxon>
        <taxon>Brachionus</taxon>
    </lineage>
</organism>
<keyword evidence="1" id="KW-0472">Membrane</keyword>
<keyword evidence="3" id="KW-1185">Reference proteome</keyword>
<accession>A0A813PQS3</accession>
<evidence type="ECO:0000313" key="2">
    <source>
        <dbReference type="EMBL" id="CAF0757611.1"/>
    </source>
</evidence>
<evidence type="ECO:0000313" key="3">
    <source>
        <dbReference type="Proteomes" id="UP000663879"/>
    </source>
</evidence>
<dbReference type="AlphaFoldDB" id="A0A813PQS3"/>
<sequence>MKKFLEIYKTILLMKLINSGHFLEMLNKNTHLNYFENILLNYTTYMPTNNNSDNPFRNFKLLVNNLSVDSFNIFKFSLCNIELNRISTIKFVKSDTFNSNLILEILFLNKSFNCVQLKIDDEHKYHELILEYKNITKKSYIASKSLMINLTKCSNGLLPYLDFFVYKETGRNYSASSKKSRLKNTLNATLLKNGYVLKFFENDLDYDKAFKKCLDYDSQLVNSSVFEITPISKIYDLYKDYHDSNQEYSILSVDSFSDQKTCSKLFYNESLEKQNYEQYIINGSNIINYGYFKTRFIITRNVKCQSNVTYICAKNMSTHETYYIYDYGLYDTIGSRSFKESKYNSLWLIISIVLGVLLVILVACFVKKRFFSTGKSVELNYLNTDLTLKSFKYFPENNSNFEPIYALEKSYAIDQNRQLDSEANVFYENVYENPFGSEIFRSAYFSAQPILPSDIRIVEEKNIFNLSLEENYSEVLDIKK</sequence>
<reference evidence="2" key="1">
    <citation type="submission" date="2021-02" db="EMBL/GenBank/DDBJ databases">
        <authorList>
            <person name="Nowell W R."/>
        </authorList>
    </citation>
    <scope>NUCLEOTIDE SEQUENCE</scope>
    <source>
        <strain evidence="2">Ploen Becks lab</strain>
    </source>
</reference>
<gene>
    <name evidence="2" type="ORF">OXX778_LOCUS4259</name>
</gene>
<proteinExistence type="predicted"/>
<name>A0A813PQS3_9BILA</name>
<dbReference type="Proteomes" id="UP000663879">
    <property type="component" value="Unassembled WGS sequence"/>
</dbReference>
<feature type="transmembrane region" description="Helical" evidence="1">
    <location>
        <begin position="346"/>
        <end position="366"/>
    </location>
</feature>
<keyword evidence="1" id="KW-1133">Transmembrane helix</keyword>
<evidence type="ECO:0000256" key="1">
    <source>
        <dbReference type="SAM" id="Phobius"/>
    </source>
</evidence>